<dbReference type="InterPro" id="IPR050216">
    <property type="entry name" value="LRR_domain-containing"/>
</dbReference>
<dbReference type="AlphaFoldDB" id="A0A9Q1HZF1"/>
<evidence type="ECO:0000256" key="3">
    <source>
        <dbReference type="SAM" id="MobiDB-lite"/>
    </source>
</evidence>
<feature type="domain" description="Disease resistance R13L4/SHOC-2-like LRR" evidence="4">
    <location>
        <begin position="232"/>
        <end position="336"/>
    </location>
</feature>
<dbReference type="SMART" id="SM00364">
    <property type="entry name" value="LRR_BAC"/>
    <property type="match status" value="4"/>
</dbReference>
<dbReference type="PROSITE" id="PS51450">
    <property type="entry name" value="LRR"/>
    <property type="match status" value="2"/>
</dbReference>
<gene>
    <name evidence="5" type="ORF">COCON_G00110620</name>
</gene>
<dbReference type="Pfam" id="PF23598">
    <property type="entry name" value="LRR_14"/>
    <property type="match status" value="1"/>
</dbReference>
<protein>
    <recommendedName>
        <fullName evidence="4">Disease resistance R13L4/SHOC-2-like LRR domain-containing protein</fullName>
    </recommendedName>
</protein>
<keyword evidence="1" id="KW-0433">Leucine-rich repeat</keyword>
<proteinExistence type="predicted"/>
<keyword evidence="2" id="KW-0677">Repeat</keyword>
<dbReference type="PANTHER" id="PTHR48051:SF51">
    <property type="entry name" value="LEUCINE-RICH REPEAT-CONTAINING PROTEIN 10B"/>
    <property type="match status" value="1"/>
</dbReference>
<organism evidence="5 6">
    <name type="scientific">Conger conger</name>
    <name type="common">Conger eel</name>
    <name type="synonym">Muraena conger</name>
    <dbReference type="NCBI Taxonomy" id="82655"/>
    <lineage>
        <taxon>Eukaryota</taxon>
        <taxon>Metazoa</taxon>
        <taxon>Chordata</taxon>
        <taxon>Craniata</taxon>
        <taxon>Vertebrata</taxon>
        <taxon>Euteleostomi</taxon>
        <taxon>Actinopterygii</taxon>
        <taxon>Neopterygii</taxon>
        <taxon>Teleostei</taxon>
        <taxon>Anguilliformes</taxon>
        <taxon>Congridae</taxon>
        <taxon>Conger</taxon>
    </lineage>
</organism>
<dbReference type="SUPFAM" id="SSF52058">
    <property type="entry name" value="L domain-like"/>
    <property type="match status" value="1"/>
</dbReference>
<sequence length="597" mass="67047">MSRVFSHFCAVCLRSRNRRHAETRPENAGGTRREQPTAECLLPLKTALSGIFPVTLYLKWYKPIVQAVVGAERTEIQNKPFELAARRNHDHPSSVLHVREDRRKQMGGLSWPAASRVHRRGCTRCSRVEELSTRVPPPAPHSQSQGRSVRPPARSLTAPRELWPAGPGMGNSSRKEGEEEEEEEDGGAAGEKKKKEEEEEEEEELPLGVDELLDSGDPVLDLSYRKFRRLPARVCGLEHLQKLYLCGNRLRGLPDTLAQLQGLRILALDFNKVEDVPPAVLQLANLTRLYLGSNRLMELPPELRNLQSLRCLWVESNYFQRFPRQLYDLPHLRSLQLGDNRLRSLPADLWRMEALRGLWLYGNRFREFPRVLLRMEGLEILDLDRNQISQFPSLTHLPALRLLSYDHNPVKGPPKVGEEVLLVGEGAEEALEARAQKKEARRRAAEKEAEEEAAGATAGGGGGGGGRGGADGPIIHGILKNSGSVPSQPPNGVPGEMADGLADDPEAEEEEEEEEESQESQGKGEGVECDRTLVEYDEVELEYDEEGVGYEREELVCEGEGFDQEGTELVYDRAEMDYEYEEEGEEFDDRERQGRGA</sequence>
<dbReference type="Gene3D" id="3.80.10.10">
    <property type="entry name" value="Ribonuclease Inhibitor"/>
    <property type="match status" value="2"/>
</dbReference>
<dbReference type="EMBL" id="JAFJMO010000007">
    <property type="protein sequence ID" value="KAJ8272203.1"/>
    <property type="molecule type" value="Genomic_DNA"/>
</dbReference>
<evidence type="ECO:0000256" key="1">
    <source>
        <dbReference type="ARBA" id="ARBA00022614"/>
    </source>
</evidence>
<evidence type="ECO:0000313" key="5">
    <source>
        <dbReference type="EMBL" id="KAJ8272203.1"/>
    </source>
</evidence>
<dbReference type="InterPro" id="IPR001611">
    <property type="entry name" value="Leu-rich_rpt"/>
</dbReference>
<dbReference type="GO" id="GO:0005737">
    <property type="term" value="C:cytoplasm"/>
    <property type="evidence" value="ECO:0007669"/>
    <property type="project" value="TreeGrafter"/>
</dbReference>
<dbReference type="InterPro" id="IPR032675">
    <property type="entry name" value="LRR_dom_sf"/>
</dbReference>
<keyword evidence="6" id="KW-1185">Reference proteome</keyword>
<dbReference type="InterPro" id="IPR003591">
    <property type="entry name" value="Leu-rich_rpt_typical-subtyp"/>
</dbReference>
<accession>A0A9Q1HZF1</accession>
<evidence type="ECO:0000259" key="4">
    <source>
        <dbReference type="Pfam" id="PF23598"/>
    </source>
</evidence>
<feature type="compositionally biased region" description="Gly residues" evidence="3">
    <location>
        <begin position="457"/>
        <end position="471"/>
    </location>
</feature>
<dbReference type="InterPro" id="IPR055414">
    <property type="entry name" value="LRR_R13L4/SHOC2-like"/>
</dbReference>
<name>A0A9Q1HZF1_CONCO</name>
<feature type="compositionally biased region" description="Acidic residues" evidence="3">
    <location>
        <begin position="501"/>
        <end position="518"/>
    </location>
</feature>
<evidence type="ECO:0000313" key="6">
    <source>
        <dbReference type="Proteomes" id="UP001152803"/>
    </source>
</evidence>
<dbReference type="OrthoDB" id="676979at2759"/>
<dbReference type="Proteomes" id="UP001152803">
    <property type="component" value="Unassembled WGS sequence"/>
</dbReference>
<dbReference type="PANTHER" id="PTHR48051">
    <property type="match status" value="1"/>
</dbReference>
<comment type="caution">
    <text evidence="5">The sequence shown here is derived from an EMBL/GenBank/DDBJ whole genome shotgun (WGS) entry which is preliminary data.</text>
</comment>
<reference evidence="5" key="1">
    <citation type="journal article" date="2023" name="Science">
        <title>Genome structures resolve the early diversification of teleost fishes.</title>
        <authorList>
            <person name="Parey E."/>
            <person name="Louis A."/>
            <person name="Montfort J."/>
            <person name="Bouchez O."/>
            <person name="Roques C."/>
            <person name="Iampietro C."/>
            <person name="Lluch J."/>
            <person name="Castinel A."/>
            <person name="Donnadieu C."/>
            <person name="Desvignes T."/>
            <person name="Floi Bucao C."/>
            <person name="Jouanno E."/>
            <person name="Wen M."/>
            <person name="Mejri S."/>
            <person name="Dirks R."/>
            <person name="Jansen H."/>
            <person name="Henkel C."/>
            <person name="Chen W.J."/>
            <person name="Zahm M."/>
            <person name="Cabau C."/>
            <person name="Klopp C."/>
            <person name="Thompson A.W."/>
            <person name="Robinson-Rechavi M."/>
            <person name="Braasch I."/>
            <person name="Lecointre G."/>
            <person name="Bobe J."/>
            <person name="Postlethwait J.H."/>
            <person name="Berthelot C."/>
            <person name="Roest Crollius H."/>
            <person name="Guiguen Y."/>
        </authorList>
    </citation>
    <scope>NUCLEOTIDE SEQUENCE</scope>
    <source>
        <strain evidence="5">Concon-B</strain>
    </source>
</reference>
<feature type="compositionally biased region" description="Basic and acidic residues" evidence="3">
    <location>
        <begin position="433"/>
        <end position="447"/>
    </location>
</feature>
<dbReference type="SMART" id="SM00369">
    <property type="entry name" value="LRR_TYP"/>
    <property type="match status" value="6"/>
</dbReference>
<feature type="region of interest" description="Disordered" evidence="3">
    <location>
        <begin position="128"/>
        <end position="212"/>
    </location>
</feature>
<feature type="region of interest" description="Disordered" evidence="3">
    <location>
        <begin position="433"/>
        <end position="532"/>
    </location>
</feature>
<evidence type="ECO:0000256" key="2">
    <source>
        <dbReference type="ARBA" id="ARBA00022737"/>
    </source>
</evidence>